<dbReference type="EMBL" id="RZGK01000003">
    <property type="protein sequence ID" value="KAF9699961.1"/>
    <property type="molecule type" value="Genomic_DNA"/>
</dbReference>
<dbReference type="SUPFAM" id="SSF48264">
    <property type="entry name" value="Cytochrome P450"/>
    <property type="match status" value="1"/>
</dbReference>
<dbReference type="PANTHER" id="PTHR24305:SF147">
    <property type="entry name" value="P450, PUTATIVE (EUROFUNG)-RELATED"/>
    <property type="match status" value="1"/>
</dbReference>
<comment type="caution">
    <text evidence="6">The sequence shown here is derived from an EMBL/GenBank/DDBJ whole genome shotgun (WGS) entry which is preliminary data.</text>
</comment>
<reference evidence="6" key="1">
    <citation type="submission" date="2018-12" db="EMBL/GenBank/DDBJ databases">
        <authorList>
            <person name="Syme R.A."/>
            <person name="Farfan-Caceres L."/>
            <person name="Lichtenzveig J."/>
        </authorList>
    </citation>
    <scope>NUCLEOTIDE SEQUENCE</scope>
    <source>
        <strain evidence="6">Al4</strain>
    </source>
</reference>
<dbReference type="GO" id="GO:0020037">
    <property type="term" value="F:heme binding"/>
    <property type="evidence" value="ECO:0007669"/>
    <property type="project" value="InterPro"/>
</dbReference>
<evidence type="ECO:0000256" key="3">
    <source>
        <dbReference type="ARBA" id="ARBA00023004"/>
    </source>
</evidence>
<protein>
    <recommendedName>
        <fullName evidence="8">Cytochrome P450</fullName>
    </recommendedName>
</protein>
<comment type="similarity">
    <text evidence="5">Belongs to the cytochrome P450 family.</text>
</comment>
<keyword evidence="4 5" id="KW-0349">Heme</keyword>
<feature type="binding site" description="axial binding residue" evidence="4">
    <location>
        <position position="295"/>
    </location>
    <ligand>
        <name>heme</name>
        <dbReference type="ChEBI" id="CHEBI:30413"/>
    </ligand>
    <ligandPart>
        <name>Fe</name>
        <dbReference type="ChEBI" id="CHEBI:18248"/>
    </ligandPart>
</feature>
<keyword evidence="5" id="KW-0503">Monooxygenase</keyword>
<dbReference type="PRINTS" id="PR00463">
    <property type="entry name" value="EP450I"/>
</dbReference>
<gene>
    <name evidence="6" type="ORF">EKO04_002083</name>
</gene>
<dbReference type="PANTHER" id="PTHR24305">
    <property type="entry name" value="CYTOCHROME P450"/>
    <property type="match status" value="1"/>
</dbReference>
<evidence type="ECO:0000313" key="6">
    <source>
        <dbReference type="EMBL" id="KAF9699961.1"/>
    </source>
</evidence>
<dbReference type="GO" id="GO:0004497">
    <property type="term" value="F:monooxygenase activity"/>
    <property type="evidence" value="ECO:0007669"/>
    <property type="project" value="UniProtKB-KW"/>
</dbReference>
<dbReference type="InterPro" id="IPR050121">
    <property type="entry name" value="Cytochrome_P450_monoxygenase"/>
</dbReference>
<evidence type="ECO:0000256" key="2">
    <source>
        <dbReference type="ARBA" id="ARBA00022723"/>
    </source>
</evidence>
<keyword evidence="3 4" id="KW-0408">Iron</keyword>
<dbReference type="CDD" id="cd11062">
    <property type="entry name" value="CYP58-like"/>
    <property type="match status" value="1"/>
</dbReference>
<proteinExistence type="inferred from homology"/>
<dbReference type="InterPro" id="IPR001128">
    <property type="entry name" value="Cyt_P450"/>
</dbReference>
<accession>A0A8H7JAD4</accession>
<dbReference type="GO" id="GO:0016705">
    <property type="term" value="F:oxidoreductase activity, acting on paired donors, with incorporation or reduction of molecular oxygen"/>
    <property type="evidence" value="ECO:0007669"/>
    <property type="project" value="InterPro"/>
</dbReference>
<name>A0A8H7JAD4_9PLEO</name>
<evidence type="ECO:0000256" key="1">
    <source>
        <dbReference type="ARBA" id="ARBA00001971"/>
    </source>
</evidence>
<reference evidence="6" key="2">
    <citation type="submission" date="2020-09" db="EMBL/GenBank/DDBJ databases">
        <title>Reference genome assembly for Australian Ascochyta lentis isolate Al4.</title>
        <authorList>
            <person name="Lee R.C."/>
            <person name="Farfan-Caceres L.M."/>
            <person name="Debler J.W."/>
            <person name="Williams A.H."/>
            <person name="Henares B.M."/>
        </authorList>
    </citation>
    <scope>NUCLEOTIDE SEQUENCE</scope>
    <source>
        <strain evidence="6">Al4</strain>
    </source>
</reference>
<dbReference type="GO" id="GO:0005506">
    <property type="term" value="F:iron ion binding"/>
    <property type="evidence" value="ECO:0007669"/>
    <property type="project" value="InterPro"/>
</dbReference>
<dbReference type="AlphaFoldDB" id="A0A8H7JAD4"/>
<dbReference type="Proteomes" id="UP000651452">
    <property type="component" value="Unassembled WGS sequence"/>
</dbReference>
<dbReference type="InterPro" id="IPR002401">
    <property type="entry name" value="Cyt_P450_E_grp-I"/>
</dbReference>
<dbReference type="InterPro" id="IPR017972">
    <property type="entry name" value="Cyt_P450_CS"/>
</dbReference>
<evidence type="ECO:0008006" key="8">
    <source>
        <dbReference type="Google" id="ProtNLM"/>
    </source>
</evidence>
<comment type="cofactor">
    <cofactor evidence="1 4">
        <name>heme</name>
        <dbReference type="ChEBI" id="CHEBI:30413"/>
    </cofactor>
</comment>
<dbReference type="Gene3D" id="1.10.630.10">
    <property type="entry name" value="Cytochrome P450"/>
    <property type="match status" value="1"/>
</dbReference>
<dbReference type="InterPro" id="IPR036396">
    <property type="entry name" value="Cyt_P450_sf"/>
</dbReference>
<organism evidence="6 7">
    <name type="scientific">Ascochyta lentis</name>
    <dbReference type="NCBI Taxonomy" id="205686"/>
    <lineage>
        <taxon>Eukaryota</taxon>
        <taxon>Fungi</taxon>
        <taxon>Dikarya</taxon>
        <taxon>Ascomycota</taxon>
        <taxon>Pezizomycotina</taxon>
        <taxon>Dothideomycetes</taxon>
        <taxon>Pleosporomycetidae</taxon>
        <taxon>Pleosporales</taxon>
        <taxon>Pleosporineae</taxon>
        <taxon>Didymellaceae</taxon>
        <taxon>Ascochyta</taxon>
    </lineage>
</organism>
<dbReference type="OrthoDB" id="3945418at2759"/>
<evidence type="ECO:0000256" key="4">
    <source>
        <dbReference type="PIRSR" id="PIRSR602401-1"/>
    </source>
</evidence>
<keyword evidence="7" id="KW-1185">Reference proteome</keyword>
<dbReference type="PROSITE" id="PS00086">
    <property type="entry name" value="CYTOCHROME_P450"/>
    <property type="match status" value="1"/>
</dbReference>
<dbReference type="PRINTS" id="PR00385">
    <property type="entry name" value="P450"/>
</dbReference>
<sequence length="299" mass="33369">MNKFFSRAQITKLEPEMAKLTQSLCDKFLRNPKKAPFNVTSAYSCFSTDMISAYCFGEPMGFLEQDGWEPNFREPMSAFLNTSYFFRFFPWARGMVSAAPFLAPYMAGDIGILMRTTVFTDILASSLPEQEKSIDRLAGEAFSLTGAGTETTAWTLSVITFHILSQPKIQAKLAEELQGVDLKDVSWVKLERLPYLSAVIAEGLRLSYGVSARTPRIAQQEHLVYRGHIEGQGDIEYVLPKGTAIGMSSAITHHNEDVFPNSDAFMPERWLGKDVAEKSIMEKSLLAFSKGSRQCVGLK</sequence>
<evidence type="ECO:0000313" key="7">
    <source>
        <dbReference type="Proteomes" id="UP000651452"/>
    </source>
</evidence>
<dbReference type="Pfam" id="PF00067">
    <property type="entry name" value="p450"/>
    <property type="match status" value="1"/>
</dbReference>
<keyword evidence="2 4" id="KW-0479">Metal-binding</keyword>
<evidence type="ECO:0000256" key="5">
    <source>
        <dbReference type="RuleBase" id="RU000461"/>
    </source>
</evidence>
<keyword evidence="5" id="KW-0560">Oxidoreductase</keyword>